<keyword evidence="3" id="KW-0731">Sigma factor</keyword>
<dbReference type="Gene3D" id="1.10.10.10">
    <property type="entry name" value="Winged helix-like DNA-binding domain superfamily/Winged helix DNA-binding domain"/>
    <property type="match status" value="1"/>
</dbReference>
<name>A0A841C3W2_9ACTN</name>
<dbReference type="EMBL" id="JACHMN010000003">
    <property type="protein sequence ID" value="MBB5874575.1"/>
    <property type="molecule type" value="Genomic_DNA"/>
</dbReference>
<evidence type="ECO:0000313" key="9">
    <source>
        <dbReference type="Proteomes" id="UP000587527"/>
    </source>
</evidence>
<dbReference type="InterPro" id="IPR007630">
    <property type="entry name" value="RNA_pol_sigma70_r4"/>
</dbReference>
<dbReference type="SUPFAM" id="SSF88946">
    <property type="entry name" value="Sigma2 domain of RNA polymerase sigma factors"/>
    <property type="match status" value="1"/>
</dbReference>
<feature type="domain" description="RNA polymerase sigma-70 region 4" evidence="7">
    <location>
        <begin position="110"/>
        <end position="159"/>
    </location>
</feature>
<gene>
    <name evidence="8" type="ORF">F4553_008009</name>
</gene>
<keyword evidence="2" id="KW-0805">Transcription regulation</keyword>
<sequence length="177" mass="20153">MSPNRIDQHADFTAFAQACQHRMLRSAYLICGDRHLAEDLLQSALVKVALRWPRLRDGQPEAYLRRIVYRDAVSWWRTRRREITVAEPPDRLGPDDGGDTVQLRVVFADALSRLTPKQRAILVLRFYEDHTEARTAEVLGVALGTVKSQTSVALRRLRELAPELSDLVRQDSPGAVR</sequence>
<keyword evidence="5" id="KW-0804">Transcription</keyword>
<dbReference type="SUPFAM" id="SSF88659">
    <property type="entry name" value="Sigma3 and sigma4 domains of RNA polymerase sigma factors"/>
    <property type="match status" value="1"/>
</dbReference>
<evidence type="ECO:0000259" key="7">
    <source>
        <dbReference type="Pfam" id="PF04545"/>
    </source>
</evidence>
<reference evidence="8 9" key="1">
    <citation type="submission" date="2020-08" db="EMBL/GenBank/DDBJ databases">
        <title>Sequencing the genomes of 1000 actinobacteria strains.</title>
        <authorList>
            <person name="Klenk H.-P."/>
        </authorList>
    </citation>
    <scope>NUCLEOTIDE SEQUENCE [LARGE SCALE GENOMIC DNA]</scope>
    <source>
        <strain evidence="8 9">DSM 45362</strain>
    </source>
</reference>
<evidence type="ECO:0000256" key="1">
    <source>
        <dbReference type="ARBA" id="ARBA00010641"/>
    </source>
</evidence>
<dbReference type="PANTHER" id="PTHR43133:SF50">
    <property type="entry name" value="ECF RNA POLYMERASE SIGMA FACTOR SIGM"/>
    <property type="match status" value="1"/>
</dbReference>
<evidence type="ECO:0000256" key="5">
    <source>
        <dbReference type="ARBA" id="ARBA00023163"/>
    </source>
</evidence>
<feature type="domain" description="RNA polymerase sigma-70 region 2" evidence="6">
    <location>
        <begin position="17"/>
        <end position="81"/>
    </location>
</feature>
<comment type="caution">
    <text evidence="8">The sequence shown here is derived from an EMBL/GenBank/DDBJ whole genome shotgun (WGS) entry which is preliminary data.</text>
</comment>
<dbReference type="InterPro" id="IPR007627">
    <property type="entry name" value="RNA_pol_sigma70_r2"/>
</dbReference>
<proteinExistence type="inferred from homology"/>
<dbReference type="AlphaFoldDB" id="A0A841C3W2"/>
<dbReference type="GO" id="GO:0003677">
    <property type="term" value="F:DNA binding"/>
    <property type="evidence" value="ECO:0007669"/>
    <property type="project" value="UniProtKB-KW"/>
</dbReference>
<dbReference type="GO" id="GO:0006352">
    <property type="term" value="P:DNA-templated transcription initiation"/>
    <property type="evidence" value="ECO:0007669"/>
    <property type="project" value="InterPro"/>
</dbReference>
<evidence type="ECO:0000256" key="2">
    <source>
        <dbReference type="ARBA" id="ARBA00023015"/>
    </source>
</evidence>
<dbReference type="CDD" id="cd06171">
    <property type="entry name" value="Sigma70_r4"/>
    <property type="match status" value="1"/>
</dbReference>
<dbReference type="InterPro" id="IPR013325">
    <property type="entry name" value="RNA_pol_sigma_r2"/>
</dbReference>
<dbReference type="Gene3D" id="1.10.1740.10">
    <property type="match status" value="1"/>
</dbReference>
<accession>A0A841C3W2</accession>
<dbReference type="InterPro" id="IPR036388">
    <property type="entry name" value="WH-like_DNA-bd_sf"/>
</dbReference>
<dbReference type="InterPro" id="IPR039425">
    <property type="entry name" value="RNA_pol_sigma-70-like"/>
</dbReference>
<comment type="similarity">
    <text evidence="1">Belongs to the sigma-70 factor family. ECF subfamily.</text>
</comment>
<evidence type="ECO:0000313" key="8">
    <source>
        <dbReference type="EMBL" id="MBB5874575.1"/>
    </source>
</evidence>
<dbReference type="NCBIfam" id="TIGR02983">
    <property type="entry name" value="SigE-fam_strep"/>
    <property type="match status" value="1"/>
</dbReference>
<evidence type="ECO:0000256" key="3">
    <source>
        <dbReference type="ARBA" id="ARBA00023082"/>
    </source>
</evidence>
<dbReference type="InterPro" id="IPR013324">
    <property type="entry name" value="RNA_pol_sigma_r3/r4-like"/>
</dbReference>
<dbReference type="Pfam" id="PF04542">
    <property type="entry name" value="Sigma70_r2"/>
    <property type="match status" value="1"/>
</dbReference>
<dbReference type="PANTHER" id="PTHR43133">
    <property type="entry name" value="RNA POLYMERASE ECF-TYPE SIGMA FACTO"/>
    <property type="match status" value="1"/>
</dbReference>
<dbReference type="NCBIfam" id="TIGR02937">
    <property type="entry name" value="sigma70-ECF"/>
    <property type="match status" value="1"/>
</dbReference>
<dbReference type="InterPro" id="IPR014284">
    <property type="entry name" value="RNA_pol_sigma-70_dom"/>
</dbReference>
<dbReference type="Proteomes" id="UP000587527">
    <property type="component" value="Unassembled WGS sequence"/>
</dbReference>
<keyword evidence="9" id="KW-1185">Reference proteome</keyword>
<organism evidence="8 9">
    <name type="scientific">Allocatelliglobosispora scoriae</name>
    <dbReference type="NCBI Taxonomy" id="643052"/>
    <lineage>
        <taxon>Bacteria</taxon>
        <taxon>Bacillati</taxon>
        <taxon>Actinomycetota</taxon>
        <taxon>Actinomycetes</taxon>
        <taxon>Micromonosporales</taxon>
        <taxon>Micromonosporaceae</taxon>
        <taxon>Allocatelliglobosispora</taxon>
    </lineage>
</organism>
<dbReference type="RefSeq" id="WP_312875558.1">
    <property type="nucleotide sequence ID" value="NZ_JACHMN010000003.1"/>
</dbReference>
<dbReference type="GO" id="GO:0016987">
    <property type="term" value="F:sigma factor activity"/>
    <property type="evidence" value="ECO:0007669"/>
    <property type="project" value="UniProtKB-KW"/>
</dbReference>
<evidence type="ECO:0000259" key="6">
    <source>
        <dbReference type="Pfam" id="PF04542"/>
    </source>
</evidence>
<protein>
    <submittedName>
        <fullName evidence="8">RNA polymerase sigma-70 factor (Sigma-E family)</fullName>
    </submittedName>
</protein>
<dbReference type="InterPro" id="IPR014325">
    <property type="entry name" value="RNA_pol_sigma-E_actinobac"/>
</dbReference>
<dbReference type="Pfam" id="PF04545">
    <property type="entry name" value="Sigma70_r4"/>
    <property type="match status" value="1"/>
</dbReference>
<keyword evidence="4" id="KW-0238">DNA-binding</keyword>
<evidence type="ECO:0000256" key="4">
    <source>
        <dbReference type="ARBA" id="ARBA00023125"/>
    </source>
</evidence>